<protein>
    <submittedName>
        <fullName evidence="5">Nose resistant to fluoxetine protein 6-like isoform X2</fullName>
    </submittedName>
</protein>
<dbReference type="InterPro" id="IPR052728">
    <property type="entry name" value="O2_lipid_transport_reg"/>
</dbReference>
<feature type="transmembrane region" description="Helical" evidence="1">
    <location>
        <begin position="435"/>
        <end position="455"/>
    </location>
</feature>
<dbReference type="RefSeq" id="XP_052747610.1">
    <property type="nucleotide sequence ID" value="XM_052891650.1"/>
</dbReference>
<feature type="transmembrane region" description="Helical" evidence="1">
    <location>
        <begin position="541"/>
        <end position="563"/>
    </location>
</feature>
<dbReference type="Pfam" id="PF01757">
    <property type="entry name" value="Acyl_transf_3"/>
    <property type="match status" value="1"/>
</dbReference>
<feature type="signal peptide" evidence="2">
    <location>
        <begin position="1"/>
        <end position="19"/>
    </location>
</feature>
<feature type="domain" description="Nose resistant-to-fluoxetine protein N-terminal" evidence="3">
    <location>
        <begin position="35"/>
        <end position="215"/>
    </location>
</feature>
<evidence type="ECO:0000259" key="3">
    <source>
        <dbReference type="SMART" id="SM00703"/>
    </source>
</evidence>
<feature type="transmembrane region" description="Helical" evidence="1">
    <location>
        <begin position="583"/>
        <end position="606"/>
    </location>
</feature>
<evidence type="ECO:0000313" key="5">
    <source>
        <dbReference type="RefSeq" id="XP_052747610.1"/>
    </source>
</evidence>
<dbReference type="SMART" id="SM00703">
    <property type="entry name" value="NRF"/>
    <property type="match status" value="1"/>
</dbReference>
<evidence type="ECO:0000256" key="1">
    <source>
        <dbReference type="SAM" id="Phobius"/>
    </source>
</evidence>
<keyword evidence="4" id="KW-1185">Reference proteome</keyword>
<feature type="chain" id="PRO_5046255167" evidence="2">
    <location>
        <begin position="20"/>
        <end position="688"/>
    </location>
</feature>
<feature type="transmembrane region" description="Helical" evidence="1">
    <location>
        <begin position="505"/>
        <end position="529"/>
    </location>
</feature>
<gene>
    <name evidence="5" type="primary">LOC113515288</name>
</gene>
<dbReference type="GeneID" id="113515288"/>
<proteinExistence type="predicted"/>
<dbReference type="InterPro" id="IPR006621">
    <property type="entry name" value="Nose-resist-to-fluoxetine_N"/>
</dbReference>
<name>A0ABM3M8Z6_GALME</name>
<dbReference type="PANTHER" id="PTHR11161">
    <property type="entry name" value="O-ACYLTRANSFERASE"/>
    <property type="match status" value="1"/>
</dbReference>
<keyword evidence="1" id="KW-0472">Membrane</keyword>
<keyword evidence="2" id="KW-0732">Signal</keyword>
<dbReference type="PANTHER" id="PTHR11161:SF0">
    <property type="entry name" value="O-ACYLTRANSFERASE LIKE PROTEIN"/>
    <property type="match status" value="1"/>
</dbReference>
<sequence>MHRSVFLVLVSTIVSYCEGYSSTFDNYLYETVLNSTECDEQLHFLVNSTLKWRFIDASAKIPSGILSGNVNDLGDYYQCLDINQHIKNMDVQGKYCTVTVPLDQVIQLPEWPDVNWPNITLPEIPRPPLDNETMRDIESYYKLRKWAMMMASLDRQVDSVEDISTRVFPMMTTAQYGPTFAICIPKVCSTKQAMDFIQDRYPFFNIEYNESFCRLPNDKPFTPADKVAITVFSIIGFLIIISTAYDCYHVFILKTETNVLHRAFSVYTNTRRFLTFKTHPGALECVDGIRAISMAWVVIGHTYALTLLGFVHNLEETLGWLRKFSSTWVNSAPLTVDTFFLLSGLLGVYTTVGKISRDRFIRVIHLFYINRLLRMFPLLATMVLLQASLLNHVSDGPFWQNVALATENCRQYWWSALLHIQNYVNSNQICLTHTWYLSVDMQLYIVCPIILLMLFGDKKIAYIALAGILLLSLVSSTLISFLYNFSAALAHPDRISEFGNYAKYYYFNTLARAPPFFVGMIFGYLLHLWKDRNIRISKINVALLWSLSFAMMAFCIFSVYPVMQLEHDAQIFDNFLNAYMRTIWSSAVGWLIFACVNGYGGPINWFLSLHMWKLPARLSYAMYLVHFPIIMIANGSWVKTHYFTNGDNLYRFMADRLLVHIPRCICFVHRHRRSILYVAKTFIGRRRK</sequence>
<dbReference type="InterPro" id="IPR002656">
    <property type="entry name" value="Acyl_transf_3_dom"/>
</dbReference>
<reference evidence="5" key="1">
    <citation type="submission" date="2025-08" db="UniProtKB">
        <authorList>
            <consortium name="RefSeq"/>
        </authorList>
    </citation>
    <scope>IDENTIFICATION</scope>
    <source>
        <tissue evidence="5">Whole larvae</tissue>
    </source>
</reference>
<feature type="transmembrane region" description="Helical" evidence="1">
    <location>
        <begin position="227"/>
        <end position="245"/>
    </location>
</feature>
<feature type="transmembrane region" description="Helical" evidence="1">
    <location>
        <begin position="291"/>
        <end position="311"/>
    </location>
</feature>
<evidence type="ECO:0000256" key="2">
    <source>
        <dbReference type="SAM" id="SignalP"/>
    </source>
</evidence>
<feature type="transmembrane region" description="Helical" evidence="1">
    <location>
        <begin position="331"/>
        <end position="352"/>
    </location>
</feature>
<keyword evidence="1" id="KW-0812">Transmembrane</keyword>
<organism evidence="4 5">
    <name type="scientific">Galleria mellonella</name>
    <name type="common">Greater wax moth</name>
    <dbReference type="NCBI Taxonomy" id="7137"/>
    <lineage>
        <taxon>Eukaryota</taxon>
        <taxon>Metazoa</taxon>
        <taxon>Ecdysozoa</taxon>
        <taxon>Arthropoda</taxon>
        <taxon>Hexapoda</taxon>
        <taxon>Insecta</taxon>
        <taxon>Pterygota</taxon>
        <taxon>Neoptera</taxon>
        <taxon>Endopterygota</taxon>
        <taxon>Lepidoptera</taxon>
        <taxon>Glossata</taxon>
        <taxon>Ditrysia</taxon>
        <taxon>Pyraloidea</taxon>
        <taxon>Pyralidae</taxon>
        <taxon>Galleriinae</taxon>
        <taxon>Galleria</taxon>
    </lineage>
</organism>
<dbReference type="Proteomes" id="UP001652740">
    <property type="component" value="Unplaced"/>
</dbReference>
<accession>A0ABM3M8Z6</accession>
<feature type="transmembrane region" description="Helical" evidence="1">
    <location>
        <begin position="618"/>
        <end position="638"/>
    </location>
</feature>
<feature type="transmembrane region" description="Helical" evidence="1">
    <location>
        <begin position="462"/>
        <end position="485"/>
    </location>
</feature>
<dbReference type="Pfam" id="PF20146">
    <property type="entry name" value="NRF"/>
    <property type="match status" value="1"/>
</dbReference>
<keyword evidence="1" id="KW-1133">Transmembrane helix</keyword>
<evidence type="ECO:0000313" key="4">
    <source>
        <dbReference type="Proteomes" id="UP001652740"/>
    </source>
</evidence>